<name>A0ABR7RJ90_9PROT</name>
<accession>A0ABR7RJ90</accession>
<reference evidence="2 3" key="1">
    <citation type="journal article" date="2013" name="Int. J. Syst. Evol. Microbiol.">
        <title>Roseomonas aerophila sp. nov., isolated from air.</title>
        <authorList>
            <person name="Kim S.J."/>
            <person name="Weon H.Y."/>
            <person name="Ahn J.H."/>
            <person name="Hong S.B."/>
            <person name="Seok S.J."/>
            <person name="Whang K.S."/>
            <person name="Kwon S.W."/>
        </authorList>
    </citation>
    <scope>NUCLEOTIDE SEQUENCE [LARGE SCALE GENOMIC DNA]</scope>
    <source>
        <strain evidence="2 3">NBRC 108923</strain>
    </source>
</reference>
<keyword evidence="3" id="KW-1185">Reference proteome</keyword>
<organism evidence="2 3">
    <name type="scientific">Teichococcus aerophilus</name>
    <dbReference type="NCBI Taxonomy" id="1224513"/>
    <lineage>
        <taxon>Bacteria</taxon>
        <taxon>Pseudomonadati</taxon>
        <taxon>Pseudomonadota</taxon>
        <taxon>Alphaproteobacteria</taxon>
        <taxon>Acetobacterales</taxon>
        <taxon>Roseomonadaceae</taxon>
        <taxon>Roseomonas</taxon>
    </lineage>
</organism>
<comment type="caution">
    <text evidence="2">The sequence shown here is derived from an EMBL/GenBank/DDBJ whole genome shotgun (WGS) entry which is preliminary data.</text>
</comment>
<proteinExistence type="predicted"/>
<evidence type="ECO:0000313" key="3">
    <source>
        <dbReference type="Proteomes" id="UP000626026"/>
    </source>
</evidence>
<protein>
    <submittedName>
        <fullName evidence="2">Uncharacterized protein</fullName>
    </submittedName>
</protein>
<feature type="compositionally biased region" description="Basic residues" evidence="1">
    <location>
        <begin position="23"/>
        <end position="32"/>
    </location>
</feature>
<dbReference type="Proteomes" id="UP000626026">
    <property type="component" value="Unassembled WGS sequence"/>
</dbReference>
<evidence type="ECO:0000256" key="1">
    <source>
        <dbReference type="SAM" id="MobiDB-lite"/>
    </source>
</evidence>
<sequence length="73" mass="7967">MVEQDKASAIAAANQREVERAAKSGRKASRRQRVGEALDTVNDVSTFAEILWTVGRGIGAVGRIVMKLARFDH</sequence>
<evidence type="ECO:0000313" key="2">
    <source>
        <dbReference type="EMBL" id="MBC9206381.1"/>
    </source>
</evidence>
<gene>
    <name evidence="2" type="ORF">IBL26_06000</name>
</gene>
<dbReference type="EMBL" id="JACTVA010000007">
    <property type="protein sequence ID" value="MBC9206381.1"/>
    <property type="molecule type" value="Genomic_DNA"/>
</dbReference>
<dbReference type="RefSeq" id="WP_187783560.1">
    <property type="nucleotide sequence ID" value="NZ_JACTVA010000007.1"/>
</dbReference>
<feature type="region of interest" description="Disordered" evidence="1">
    <location>
        <begin position="1"/>
        <end position="34"/>
    </location>
</feature>